<dbReference type="InterPro" id="IPR036452">
    <property type="entry name" value="Ribo_hydro-like"/>
</dbReference>
<evidence type="ECO:0000313" key="3">
    <source>
        <dbReference type="EMBL" id="KAK7051741.1"/>
    </source>
</evidence>
<dbReference type="AlphaFoldDB" id="A0AAW0DJF4"/>
<gene>
    <name evidence="3" type="ORF">R3P38DRAFT_1629004</name>
</gene>
<sequence>MRRCLLPIFLSALCSLAHAALQTGLCENARFTNKPRVFVMTDISNEPDDQMSLVRLLTHANELDLVNIAAVTSVWLNDTTDAPTILDVITAYGEVVDNLNANVPEGGKYPPAEDLADRVVVGHPVYGLAALREPAPSNASRALVSAVDASDEPLWVLGWGGANVLAEALNTIKASRNEDEIAEFVRKLRVYIHHLGSG</sequence>
<feature type="chain" id="PRO_5043732169" description="Cellulose-binding Sde182 nucleoside hydrolase-like domain-containing protein" evidence="1">
    <location>
        <begin position="20"/>
        <end position="198"/>
    </location>
</feature>
<evidence type="ECO:0000259" key="2">
    <source>
        <dbReference type="Pfam" id="PF07632"/>
    </source>
</evidence>
<protein>
    <recommendedName>
        <fullName evidence="2">Cellulose-binding Sde182 nucleoside hydrolase-like domain-containing protein</fullName>
    </recommendedName>
</protein>
<evidence type="ECO:0000256" key="1">
    <source>
        <dbReference type="SAM" id="SignalP"/>
    </source>
</evidence>
<reference evidence="3 4" key="1">
    <citation type="journal article" date="2024" name="J Genomics">
        <title>Draft genome sequencing and assembly of Favolaschia claudopus CIRM-BRFM 2984 isolated from oak limbs.</title>
        <authorList>
            <person name="Navarro D."/>
            <person name="Drula E."/>
            <person name="Chaduli D."/>
            <person name="Cazenave R."/>
            <person name="Ahrendt S."/>
            <person name="Wang J."/>
            <person name="Lipzen A."/>
            <person name="Daum C."/>
            <person name="Barry K."/>
            <person name="Grigoriev I.V."/>
            <person name="Favel A."/>
            <person name="Rosso M.N."/>
            <person name="Martin F."/>
        </authorList>
    </citation>
    <scope>NUCLEOTIDE SEQUENCE [LARGE SCALE GENOMIC DNA]</scope>
    <source>
        <strain evidence="3 4">CIRM-BRFM 2984</strain>
    </source>
</reference>
<keyword evidence="4" id="KW-1185">Reference proteome</keyword>
<organism evidence="3 4">
    <name type="scientific">Favolaschia claudopus</name>
    <dbReference type="NCBI Taxonomy" id="2862362"/>
    <lineage>
        <taxon>Eukaryota</taxon>
        <taxon>Fungi</taxon>
        <taxon>Dikarya</taxon>
        <taxon>Basidiomycota</taxon>
        <taxon>Agaricomycotina</taxon>
        <taxon>Agaricomycetes</taxon>
        <taxon>Agaricomycetidae</taxon>
        <taxon>Agaricales</taxon>
        <taxon>Marasmiineae</taxon>
        <taxon>Mycenaceae</taxon>
        <taxon>Favolaschia</taxon>
    </lineage>
</organism>
<dbReference type="Gene3D" id="3.90.245.10">
    <property type="entry name" value="Ribonucleoside hydrolase-like"/>
    <property type="match status" value="1"/>
</dbReference>
<proteinExistence type="predicted"/>
<feature type="domain" description="Cellulose-binding Sde182 nucleoside hydrolase-like" evidence="2">
    <location>
        <begin position="36"/>
        <end position="192"/>
    </location>
</feature>
<dbReference type="EMBL" id="JAWWNJ010000007">
    <property type="protein sequence ID" value="KAK7051741.1"/>
    <property type="molecule type" value="Genomic_DNA"/>
</dbReference>
<keyword evidence="1" id="KW-0732">Signal</keyword>
<dbReference type="SUPFAM" id="SSF53590">
    <property type="entry name" value="Nucleoside hydrolase"/>
    <property type="match status" value="1"/>
</dbReference>
<evidence type="ECO:0000313" key="4">
    <source>
        <dbReference type="Proteomes" id="UP001362999"/>
    </source>
</evidence>
<feature type="signal peptide" evidence="1">
    <location>
        <begin position="1"/>
        <end position="19"/>
    </location>
</feature>
<dbReference type="GO" id="GO:0016799">
    <property type="term" value="F:hydrolase activity, hydrolyzing N-glycosyl compounds"/>
    <property type="evidence" value="ECO:0007669"/>
    <property type="project" value="InterPro"/>
</dbReference>
<dbReference type="Proteomes" id="UP001362999">
    <property type="component" value="Unassembled WGS sequence"/>
</dbReference>
<accession>A0AAW0DJF4</accession>
<dbReference type="Pfam" id="PF07632">
    <property type="entry name" value="Sde182_NH-like"/>
    <property type="match status" value="1"/>
</dbReference>
<name>A0AAW0DJF4_9AGAR</name>
<dbReference type="InterPro" id="IPR011483">
    <property type="entry name" value="Sde182_NH-like"/>
</dbReference>
<comment type="caution">
    <text evidence="3">The sequence shown here is derived from an EMBL/GenBank/DDBJ whole genome shotgun (WGS) entry which is preliminary data.</text>
</comment>